<proteinExistence type="predicted"/>
<dbReference type="EMBL" id="REFJ01000004">
    <property type="protein sequence ID" value="RMA79406.1"/>
    <property type="molecule type" value="Genomic_DNA"/>
</dbReference>
<evidence type="ECO:0000256" key="1">
    <source>
        <dbReference type="SAM" id="Phobius"/>
    </source>
</evidence>
<protein>
    <submittedName>
        <fullName evidence="2">Uncharacterized protein</fullName>
    </submittedName>
</protein>
<sequence>MFFLKPRNVRCPHCGTTFLTDFRGSEVNQAAMKSGAALECPECQQASNYPRYADWVFGLGLLTAVVIMPLAFQEIISFISVPTLAVIATSLVIIGSALRRLHKV</sequence>
<keyword evidence="1" id="KW-1133">Transmembrane helix</keyword>
<evidence type="ECO:0000313" key="2">
    <source>
        <dbReference type="EMBL" id="RMA79406.1"/>
    </source>
</evidence>
<feature type="transmembrane region" description="Helical" evidence="1">
    <location>
        <begin position="52"/>
        <end position="72"/>
    </location>
</feature>
<accession>A0A3M0A409</accession>
<dbReference type="RefSeq" id="WP_121877162.1">
    <property type="nucleotide sequence ID" value="NZ_REFJ01000004.1"/>
</dbReference>
<organism evidence="2 3">
    <name type="scientific">Umboniibacter marinipuniceus</name>
    <dbReference type="NCBI Taxonomy" id="569599"/>
    <lineage>
        <taxon>Bacteria</taxon>
        <taxon>Pseudomonadati</taxon>
        <taxon>Pseudomonadota</taxon>
        <taxon>Gammaproteobacteria</taxon>
        <taxon>Cellvibrionales</taxon>
        <taxon>Cellvibrionaceae</taxon>
        <taxon>Umboniibacter</taxon>
    </lineage>
</organism>
<keyword evidence="3" id="KW-1185">Reference proteome</keyword>
<keyword evidence="1" id="KW-0472">Membrane</keyword>
<evidence type="ECO:0000313" key="3">
    <source>
        <dbReference type="Proteomes" id="UP000267187"/>
    </source>
</evidence>
<dbReference type="Proteomes" id="UP000267187">
    <property type="component" value="Unassembled WGS sequence"/>
</dbReference>
<keyword evidence="1" id="KW-0812">Transmembrane</keyword>
<reference evidence="2 3" key="1">
    <citation type="submission" date="2018-10" db="EMBL/GenBank/DDBJ databases">
        <title>Genomic Encyclopedia of Type Strains, Phase IV (KMG-IV): sequencing the most valuable type-strain genomes for metagenomic binning, comparative biology and taxonomic classification.</title>
        <authorList>
            <person name="Goeker M."/>
        </authorList>
    </citation>
    <scope>NUCLEOTIDE SEQUENCE [LARGE SCALE GENOMIC DNA]</scope>
    <source>
        <strain evidence="2 3">DSM 25080</strain>
    </source>
</reference>
<name>A0A3M0A409_9GAMM</name>
<feature type="transmembrane region" description="Helical" evidence="1">
    <location>
        <begin position="78"/>
        <end position="98"/>
    </location>
</feature>
<dbReference type="AlphaFoldDB" id="A0A3M0A409"/>
<comment type="caution">
    <text evidence="2">The sequence shown here is derived from an EMBL/GenBank/DDBJ whole genome shotgun (WGS) entry which is preliminary data.</text>
</comment>
<gene>
    <name evidence="2" type="ORF">DFR27_1847</name>
</gene>